<organism evidence="1 2">
    <name type="scientific">Pseudomonas gingeri</name>
    <dbReference type="NCBI Taxonomy" id="117681"/>
    <lineage>
        <taxon>Bacteria</taxon>
        <taxon>Pseudomonadati</taxon>
        <taxon>Pseudomonadota</taxon>
        <taxon>Gammaproteobacteria</taxon>
        <taxon>Pseudomonadales</taxon>
        <taxon>Pseudomonadaceae</taxon>
        <taxon>Pseudomonas</taxon>
    </lineage>
</organism>
<dbReference type="Proteomes" id="UP000517547">
    <property type="component" value="Unassembled WGS sequence"/>
</dbReference>
<protein>
    <submittedName>
        <fullName evidence="1">DUF2559 domain-containing protein</fullName>
    </submittedName>
</protein>
<evidence type="ECO:0000313" key="2">
    <source>
        <dbReference type="Proteomes" id="UP000517547"/>
    </source>
</evidence>
<sequence>MSKLTFREKQDHYNKIRRSNSLASLRLEGFNTSRADVDKPLPTMEAVLSQYRSISN</sequence>
<accession>A0A7Y8CCP6</accession>
<gene>
    <name evidence="1" type="ORF">HX845_12485</name>
</gene>
<dbReference type="RefSeq" id="WP_085983767.1">
    <property type="nucleotide sequence ID" value="NZ_JACAOR010000013.1"/>
</dbReference>
<reference evidence="1 2" key="1">
    <citation type="submission" date="2020-04" db="EMBL/GenBank/DDBJ databases">
        <title>Molecular characterization of pseudomonads from Agaricus bisporus reveal novel blotch 2 pathogens in Western Europe.</title>
        <authorList>
            <person name="Taparia T."/>
            <person name="Krijger M."/>
            <person name="Haynes E."/>
            <person name="Elpinstone J.G."/>
            <person name="Noble R."/>
            <person name="Van Der Wolf J."/>
        </authorList>
    </citation>
    <scope>NUCLEOTIDE SEQUENCE [LARGE SCALE GENOMIC DNA]</scope>
    <source>
        <strain evidence="1 2">IPO3738</strain>
    </source>
</reference>
<proteinExistence type="predicted"/>
<dbReference type="Pfam" id="PF10832">
    <property type="entry name" value="YhfG"/>
    <property type="match status" value="1"/>
</dbReference>
<evidence type="ECO:0000313" key="1">
    <source>
        <dbReference type="EMBL" id="NWC14470.1"/>
    </source>
</evidence>
<comment type="caution">
    <text evidence="1">The sequence shown here is derived from an EMBL/GenBank/DDBJ whole genome shotgun (WGS) entry which is preliminary data.</text>
</comment>
<name>A0A7Y8CCP6_9PSED</name>
<dbReference type="AlphaFoldDB" id="A0A7Y8CCP6"/>
<dbReference type="InterPro" id="IPR022541">
    <property type="entry name" value="YhfG"/>
</dbReference>
<dbReference type="GeneID" id="57663224"/>
<dbReference type="EMBL" id="JACAQE010000003">
    <property type="protein sequence ID" value="NWC14470.1"/>
    <property type="molecule type" value="Genomic_DNA"/>
</dbReference>